<dbReference type="PANTHER" id="PTHR43537:SF24">
    <property type="entry name" value="GLUCONATE OPERON TRANSCRIPTIONAL REPRESSOR"/>
    <property type="match status" value="1"/>
</dbReference>
<dbReference type="Gene3D" id="1.10.10.10">
    <property type="entry name" value="Winged helix-like DNA-binding domain superfamily/Winged helix DNA-binding domain"/>
    <property type="match status" value="1"/>
</dbReference>
<dbReference type="InterPro" id="IPR000524">
    <property type="entry name" value="Tscrpt_reg_HTH_GntR"/>
</dbReference>
<dbReference type="SMART" id="SM00895">
    <property type="entry name" value="FCD"/>
    <property type="match status" value="1"/>
</dbReference>
<keyword evidence="7" id="KW-1185">Reference proteome</keyword>
<dbReference type="Gene3D" id="1.20.120.530">
    <property type="entry name" value="GntR ligand-binding domain-like"/>
    <property type="match status" value="1"/>
</dbReference>
<evidence type="ECO:0000256" key="3">
    <source>
        <dbReference type="ARBA" id="ARBA00023163"/>
    </source>
</evidence>
<dbReference type="InterPro" id="IPR011711">
    <property type="entry name" value="GntR_C"/>
</dbReference>
<evidence type="ECO:0000313" key="7">
    <source>
        <dbReference type="Proteomes" id="UP000009877"/>
    </source>
</evidence>
<feature type="compositionally biased region" description="Low complexity" evidence="4">
    <location>
        <begin position="290"/>
        <end position="323"/>
    </location>
</feature>
<dbReference type="CDD" id="cd07377">
    <property type="entry name" value="WHTH_GntR"/>
    <property type="match status" value="1"/>
</dbReference>
<dbReference type="Proteomes" id="UP000009877">
    <property type="component" value="Unassembled WGS sequence"/>
</dbReference>
<evidence type="ECO:0000259" key="5">
    <source>
        <dbReference type="PROSITE" id="PS50949"/>
    </source>
</evidence>
<sequence length="336" mass="35879">MATHRRVLQWLENELFDGNLVLGQQLPSDKDLAAILGVSRGTMREALKILEAQGVLRLYEGSRKSILPMLVREPASSAGPALQLHMATAAYPLRDIVQTRILLETWALRSSDYRSPAMPELRAILREMARDDISLKEFHHHYVSFHIALVKTAGNTLVASLMSALRDSIYEYTMALVGHVPLWSKTVDRIRAEHQAIFSAVLAGDRNLAARLVEEHIEYQYVEAGVDPDRGTRGPESLSTGLIPGPTASGRVWASEDEGQEPGRASSRAGGLVQAAAAGRGASHDGPVKEAAAGAMPAAPHAEGGSAEQKQAGGSPSAAPAAQDSRSAEDSESTGG</sequence>
<dbReference type="InterPro" id="IPR036388">
    <property type="entry name" value="WH-like_DNA-bd_sf"/>
</dbReference>
<proteinExistence type="predicted"/>
<evidence type="ECO:0000313" key="6">
    <source>
        <dbReference type="EMBL" id="EME37266.1"/>
    </source>
</evidence>
<dbReference type="Pfam" id="PF00392">
    <property type="entry name" value="GntR"/>
    <property type="match status" value="1"/>
</dbReference>
<dbReference type="SUPFAM" id="SSF46785">
    <property type="entry name" value="Winged helix' DNA-binding domain"/>
    <property type="match status" value="1"/>
</dbReference>
<dbReference type="RefSeq" id="WP_006213763.1">
    <property type="nucleotide sequence ID" value="NZ_ANHZ02000004.1"/>
</dbReference>
<keyword evidence="3" id="KW-0804">Transcription</keyword>
<keyword evidence="1" id="KW-0805">Transcription regulation</keyword>
<dbReference type="InterPro" id="IPR036390">
    <property type="entry name" value="WH_DNA-bd_sf"/>
</dbReference>
<dbReference type="PROSITE" id="PS50949">
    <property type="entry name" value="HTH_GNTR"/>
    <property type="match status" value="1"/>
</dbReference>
<feature type="region of interest" description="Disordered" evidence="4">
    <location>
        <begin position="226"/>
        <end position="336"/>
    </location>
</feature>
<comment type="caution">
    <text evidence="6">The sequence shown here is derived from an EMBL/GenBank/DDBJ whole genome shotgun (WGS) entry which is preliminary data.</text>
</comment>
<gene>
    <name evidence="6" type="ORF">C884_01774</name>
</gene>
<dbReference type="EMBL" id="ANHZ02000004">
    <property type="protein sequence ID" value="EME37266.1"/>
    <property type="molecule type" value="Genomic_DNA"/>
</dbReference>
<accession>M2XDT6</accession>
<dbReference type="SMART" id="SM00345">
    <property type="entry name" value="HTH_GNTR"/>
    <property type="match status" value="1"/>
</dbReference>
<dbReference type="Pfam" id="PF07729">
    <property type="entry name" value="FCD"/>
    <property type="match status" value="1"/>
</dbReference>
<organism evidence="6 7">
    <name type="scientific">Kocuria palustris PEL</name>
    <dbReference type="NCBI Taxonomy" id="1236550"/>
    <lineage>
        <taxon>Bacteria</taxon>
        <taxon>Bacillati</taxon>
        <taxon>Actinomycetota</taxon>
        <taxon>Actinomycetes</taxon>
        <taxon>Micrococcales</taxon>
        <taxon>Micrococcaceae</taxon>
        <taxon>Kocuria</taxon>
    </lineage>
</organism>
<dbReference type="GO" id="GO:0003700">
    <property type="term" value="F:DNA-binding transcription factor activity"/>
    <property type="evidence" value="ECO:0007669"/>
    <property type="project" value="InterPro"/>
</dbReference>
<evidence type="ECO:0000256" key="2">
    <source>
        <dbReference type="ARBA" id="ARBA00023125"/>
    </source>
</evidence>
<feature type="domain" description="HTH gntR-type" evidence="5">
    <location>
        <begin position="1"/>
        <end position="69"/>
    </location>
</feature>
<evidence type="ECO:0000256" key="1">
    <source>
        <dbReference type="ARBA" id="ARBA00023015"/>
    </source>
</evidence>
<reference evidence="6 7" key="1">
    <citation type="journal article" date="2014" name="Genome Announc.">
        <title>Draft Genome Sequence of Kocuria palustris PEL.</title>
        <authorList>
            <person name="Sharma G."/>
            <person name="Khatri I."/>
            <person name="Subramanian S."/>
        </authorList>
    </citation>
    <scope>NUCLEOTIDE SEQUENCE [LARGE SCALE GENOMIC DNA]</scope>
    <source>
        <strain evidence="6 7">PEL</strain>
    </source>
</reference>
<dbReference type="PANTHER" id="PTHR43537">
    <property type="entry name" value="TRANSCRIPTIONAL REGULATOR, GNTR FAMILY"/>
    <property type="match status" value="1"/>
</dbReference>
<dbReference type="GO" id="GO:0003677">
    <property type="term" value="F:DNA binding"/>
    <property type="evidence" value="ECO:0007669"/>
    <property type="project" value="UniProtKB-KW"/>
</dbReference>
<keyword evidence="2" id="KW-0238">DNA-binding</keyword>
<dbReference type="SUPFAM" id="SSF48008">
    <property type="entry name" value="GntR ligand-binding domain-like"/>
    <property type="match status" value="1"/>
</dbReference>
<dbReference type="InterPro" id="IPR008920">
    <property type="entry name" value="TF_FadR/GntR_C"/>
</dbReference>
<protein>
    <submittedName>
        <fullName evidence="6">Lactate-responsive regulator LldR in Actinobacteria, GntR family</fullName>
    </submittedName>
</protein>
<evidence type="ECO:0000256" key="4">
    <source>
        <dbReference type="SAM" id="MobiDB-lite"/>
    </source>
</evidence>
<dbReference type="AlphaFoldDB" id="M2XDT6"/>
<name>M2XDT6_9MICC</name>
<dbReference type="PRINTS" id="PR00035">
    <property type="entry name" value="HTHGNTR"/>
</dbReference>